<feature type="domain" description="Peptidase C50" evidence="5">
    <location>
        <begin position="912"/>
        <end position="1010"/>
    </location>
</feature>
<dbReference type="InterPro" id="IPR005314">
    <property type="entry name" value="Peptidase_C50"/>
</dbReference>
<dbReference type="Proteomes" id="UP000192257">
    <property type="component" value="Unassembled WGS sequence"/>
</dbReference>
<dbReference type="InterPro" id="IPR030397">
    <property type="entry name" value="SEPARIN_core_dom"/>
</dbReference>
<keyword evidence="3" id="KW-0378">Hydrolase</keyword>
<name>A0A1X0NW57_9TRYP</name>
<dbReference type="PROSITE" id="PS51700">
    <property type="entry name" value="SEPARIN"/>
    <property type="match status" value="1"/>
</dbReference>
<dbReference type="AlphaFoldDB" id="A0A1X0NW57"/>
<evidence type="ECO:0000256" key="3">
    <source>
        <dbReference type="ARBA" id="ARBA00022801"/>
    </source>
</evidence>
<evidence type="ECO:0000313" key="7">
    <source>
        <dbReference type="Proteomes" id="UP000192257"/>
    </source>
</evidence>
<dbReference type="Pfam" id="PF03568">
    <property type="entry name" value="Separin_C"/>
    <property type="match status" value="1"/>
</dbReference>
<dbReference type="EMBL" id="NBCO01000014">
    <property type="protein sequence ID" value="ORC88912.1"/>
    <property type="molecule type" value="Genomic_DNA"/>
</dbReference>
<evidence type="ECO:0000313" key="6">
    <source>
        <dbReference type="EMBL" id="ORC88912.1"/>
    </source>
</evidence>
<keyword evidence="4" id="KW-0159">Chromosome partition</keyword>
<dbReference type="GO" id="GO:0051307">
    <property type="term" value="P:meiotic chromosome separation"/>
    <property type="evidence" value="ECO:0007669"/>
    <property type="project" value="TreeGrafter"/>
</dbReference>
<dbReference type="VEuPathDB" id="TriTrypDB:TM35_000141230"/>
<evidence type="ECO:0000259" key="5">
    <source>
        <dbReference type="PROSITE" id="PS51700"/>
    </source>
</evidence>
<dbReference type="GO" id="GO:0072686">
    <property type="term" value="C:mitotic spindle"/>
    <property type="evidence" value="ECO:0007669"/>
    <property type="project" value="TreeGrafter"/>
</dbReference>
<proteinExistence type="predicted"/>
<reference evidence="6 7" key="1">
    <citation type="submission" date="2017-03" db="EMBL/GenBank/DDBJ databases">
        <title>An alternative strategy for trypanosome survival in the mammalian bloodstream revealed through genome and transcriptome analysis of the ubiquitous bovine parasite Trypanosoma (Megatrypanum) theileri.</title>
        <authorList>
            <person name="Kelly S."/>
            <person name="Ivens A."/>
            <person name="Mott A."/>
            <person name="O'Neill E."/>
            <person name="Emms D."/>
            <person name="Macleod O."/>
            <person name="Voorheis P."/>
            <person name="Matthews J."/>
            <person name="Matthews K."/>
            <person name="Carrington M."/>
        </authorList>
    </citation>
    <scope>NUCLEOTIDE SEQUENCE [LARGE SCALE GENOMIC DNA]</scope>
    <source>
        <strain evidence="6">Edinburgh</strain>
    </source>
</reference>
<dbReference type="STRING" id="67003.A0A1X0NW57"/>
<dbReference type="RefSeq" id="XP_028882978.1">
    <property type="nucleotide sequence ID" value="XM_029025568.1"/>
</dbReference>
<dbReference type="GO" id="GO:0006508">
    <property type="term" value="P:proteolysis"/>
    <property type="evidence" value="ECO:0007669"/>
    <property type="project" value="InterPro"/>
</dbReference>
<accession>A0A1X0NW57</accession>
<comment type="catalytic activity">
    <reaction evidence="1">
        <text>All bonds known to be hydrolyzed by this endopeptidase have arginine in P1 and an acidic residue in P4. P6 is often occupied by an acidic residue or by a hydroxy-amino-acid residue, the phosphorylation of which enhances cleavage.</text>
        <dbReference type="EC" id="3.4.22.49"/>
    </reaction>
</comment>
<comment type="caution">
    <text evidence="6">The sequence shown here is derived from an EMBL/GenBank/DDBJ whole genome shotgun (WGS) entry which is preliminary data.</text>
</comment>
<dbReference type="GeneID" id="39985348"/>
<organism evidence="6 7">
    <name type="scientific">Trypanosoma theileri</name>
    <dbReference type="NCBI Taxonomy" id="67003"/>
    <lineage>
        <taxon>Eukaryota</taxon>
        <taxon>Discoba</taxon>
        <taxon>Euglenozoa</taxon>
        <taxon>Kinetoplastea</taxon>
        <taxon>Metakinetoplastina</taxon>
        <taxon>Trypanosomatida</taxon>
        <taxon>Trypanosomatidae</taxon>
        <taxon>Trypanosoma</taxon>
    </lineage>
</organism>
<sequence length="1102" mass="123087">MKPAASGGILLRLAESPLANEAELQDVLAAAKSAAVKTSAVHDKWRTVKLLAAAARCTLQAGRGTFALPLITTAFELSPPPFSQLTRLQYEVTETDRCEMAHLISSIAANTQEDDKEVTAIVCTSIMVWHTALATVDTSGSHPQTFLRFSHAVTHILTSLVVDEPALENWSTCWMYNVLAFAHCHKKREAVGFYLLREIHDEKRLSDLVPVDEWGFSCSTGVNICVRLGLRGSHVATMWKRFCASLYAEGSLVLREAQEEVCRHSSDAMSILQQAFQKETTHLQVDFRRPLALSINDVIALRDTVLDAKVCLTRKKFDLVRLASFLVIFESGESYLSSVDYPMASVSSVVALAQRQRYTDIAVEILQLGLRTNSNGNSFVVSGKELKLLFEHTISGDSGIQCSPHHIQSLYISAQEQQQQQQQQQHPNEPEMLLHEAIQNWSAFDMLRTLLFSETLEGLLPAAITLIRGDTKLAHQLLSDKVAPSFVLEGLSRTVISLVEEGDVPLARCFLPLLVGICVRMPSQAHLLLTLQAITSFVQSCSDDDDDDDGEWKALTAILLPLMPPRCAGATLTYQETKTTVIGRTFSKRCQVFDTLRSAVSASSSTYDYSQLQIILTADQKGVRLVRTSSINGITPWEKVLPVKEVLLEMVNRMRDIELRNRRHLDSFNSEEEFTTLEKIHNDDSIGEKPNDKRRVEWWEQRHALDRALGDVVKEMQSENIFGCWRLAMCGDLTYSCMMELQSMASELLQRCEAPLKHVEDVVMILMGLPFLKICHVFKDRLPFNPSHVNMESSCDLCNEIFLDIAQGLETELLNQGIIASLGDDDVTMVREMCLRTLRAIWNASFGEEKQNVEHLDLLQLTRSPVYLVLDNELHCLPFEAIDVFRCGNVSRVPTATFISLRSNGRSRSLGDGLTYCAIDPNGVMPKTSKRLLPVCQRNGWTVNSNGITSGKLRELYASQAKLYVYVGHGKGERFLNRQELYERFPDPINFPAVFLMGCSSAYMDSGPSFDCFGMPYAFLHAGCPLFMGCLWHVTDGEIDRLTKRLLMLISGDSCGDSCVRRPQTIGEALALVRQACKLPFLTGYATVLYGINLPLQSAIEE</sequence>
<protein>
    <recommendedName>
        <fullName evidence="2">separase</fullName>
        <ecNumber evidence="2">3.4.22.49</ecNumber>
    </recommendedName>
</protein>
<evidence type="ECO:0000256" key="1">
    <source>
        <dbReference type="ARBA" id="ARBA00000451"/>
    </source>
</evidence>
<evidence type="ECO:0000256" key="4">
    <source>
        <dbReference type="ARBA" id="ARBA00022829"/>
    </source>
</evidence>
<dbReference type="GO" id="GO:0004197">
    <property type="term" value="F:cysteine-type endopeptidase activity"/>
    <property type="evidence" value="ECO:0007669"/>
    <property type="project" value="InterPro"/>
</dbReference>
<dbReference type="OrthoDB" id="10255632at2759"/>
<dbReference type="GO" id="GO:0005634">
    <property type="term" value="C:nucleus"/>
    <property type="evidence" value="ECO:0007669"/>
    <property type="project" value="InterPro"/>
</dbReference>
<evidence type="ECO:0000256" key="2">
    <source>
        <dbReference type="ARBA" id="ARBA00012489"/>
    </source>
</evidence>
<keyword evidence="7" id="KW-1185">Reference proteome</keyword>
<dbReference type="PANTHER" id="PTHR12792">
    <property type="entry name" value="EXTRA SPINDLE POLES 1-RELATED"/>
    <property type="match status" value="1"/>
</dbReference>
<dbReference type="PANTHER" id="PTHR12792:SF0">
    <property type="entry name" value="SEPARIN"/>
    <property type="match status" value="1"/>
</dbReference>
<dbReference type="EC" id="3.4.22.49" evidence="2"/>
<dbReference type="GO" id="GO:0005737">
    <property type="term" value="C:cytoplasm"/>
    <property type="evidence" value="ECO:0007669"/>
    <property type="project" value="TreeGrafter"/>
</dbReference>
<gene>
    <name evidence="6" type="ORF">TM35_000141230</name>
</gene>